<dbReference type="HAMAP" id="MF_00771">
    <property type="entry name" value="UPF0310"/>
    <property type="match status" value="1"/>
</dbReference>
<organism evidence="3 4">
    <name type="scientific">Rothia dentocariosa</name>
    <dbReference type="NCBI Taxonomy" id="2047"/>
    <lineage>
        <taxon>Bacteria</taxon>
        <taxon>Bacillati</taxon>
        <taxon>Actinomycetota</taxon>
        <taxon>Actinomycetes</taxon>
        <taxon>Micrococcales</taxon>
        <taxon>Micrococcaceae</taxon>
        <taxon>Rothia</taxon>
    </lineage>
</organism>
<dbReference type="InterPro" id="IPR002740">
    <property type="entry name" value="EVE_domain"/>
</dbReference>
<dbReference type="EMBL" id="PDEV01000001">
    <property type="protein sequence ID" value="PEN17096.1"/>
    <property type="molecule type" value="Genomic_DNA"/>
</dbReference>
<feature type="domain" description="EVE" evidence="2">
    <location>
        <begin position="2"/>
        <end position="129"/>
    </location>
</feature>
<dbReference type="RefSeq" id="WP_098042380.1">
    <property type="nucleotide sequence ID" value="NZ_PDEV01000001.1"/>
</dbReference>
<evidence type="ECO:0000256" key="1">
    <source>
        <dbReference type="HAMAP-Rule" id="MF_00771"/>
    </source>
</evidence>
<accession>A0A2A8D811</accession>
<comment type="similarity">
    <text evidence="1">Belongs to the UPF0310 family.</text>
</comment>
<dbReference type="NCBIfam" id="NF002616">
    <property type="entry name" value="PRK02268.1-2"/>
    <property type="match status" value="1"/>
</dbReference>
<dbReference type="Gene3D" id="3.10.590.10">
    <property type="entry name" value="ph1033 like domains"/>
    <property type="match status" value="1"/>
</dbReference>
<keyword evidence="4" id="KW-1185">Reference proteome</keyword>
<dbReference type="Pfam" id="PF01878">
    <property type="entry name" value="EVE"/>
    <property type="match status" value="1"/>
</dbReference>
<protein>
    <recommendedName>
        <fullName evidence="1">UPF0310 protein CRM92_03505</fullName>
    </recommendedName>
</protein>
<dbReference type="InterPro" id="IPR022996">
    <property type="entry name" value="UPF0310"/>
</dbReference>
<dbReference type="InterPro" id="IPR015947">
    <property type="entry name" value="PUA-like_sf"/>
</dbReference>
<evidence type="ECO:0000313" key="4">
    <source>
        <dbReference type="Proteomes" id="UP000219947"/>
    </source>
</evidence>
<name>A0A2A8D811_9MICC</name>
<dbReference type="AlphaFoldDB" id="A0A2A8D811"/>
<dbReference type="CDD" id="cd21132">
    <property type="entry name" value="EVE-like"/>
    <property type="match status" value="1"/>
</dbReference>
<dbReference type="Proteomes" id="UP000219947">
    <property type="component" value="Unassembled WGS sequence"/>
</dbReference>
<comment type="caution">
    <text evidence="3">The sequence shown here is derived from an EMBL/GenBank/DDBJ whole genome shotgun (WGS) entry which is preliminary data.</text>
</comment>
<reference evidence="3" key="1">
    <citation type="submission" date="2017-10" db="EMBL/GenBank/DDBJ databases">
        <title>Kefir isolates.</title>
        <authorList>
            <person name="Kim Y."/>
            <person name="Blasche S."/>
        </authorList>
    </citation>
    <scope>NUCLEOTIDE SEQUENCE [LARGE SCALE GENOMIC DNA]</scope>
    <source>
        <strain evidence="3">OG2-2</strain>
    </source>
</reference>
<evidence type="ECO:0000259" key="2">
    <source>
        <dbReference type="Pfam" id="PF01878"/>
    </source>
</evidence>
<dbReference type="SUPFAM" id="SSF88697">
    <property type="entry name" value="PUA domain-like"/>
    <property type="match status" value="1"/>
</dbReference>
<proteinExistence type="inferred from homology"/>
<gene>
    <name evidence="3" type="ORF">CRM92_03505</name>
</gene>
<sequence>MRYWVGVASREHVLLGVAGGFCQVCHGKQAPLARMKRGDWILYYSPKTGMNSGEKVQAFTAVGQIVDGRVYQFRMAENFEPFRRDVVFQDAPHPCPIEVAREHPEWRSYVKQLRYGHFEVSHDFFEHIYRYMMASKHEITPDRC</sequence>
<evidence type="ECO:0000313" key="3">
    <source>
        <dbReference type="EMBL" id="PEN17096.1"/>
    </source>
</evidence>